<feature type="transmembrane region" description="Helical" evidence="7">
    <location>
        <begin position="62"/>
        <end position="79"/>
    </location>
</feature>
<proteinExistence type="inferred from homology"/>
<dbReference type="PROSITE" id="PS50928">
    <property type="entry name" value="ABC_TM1"/>
    <property type="match status" value="1"/>
</dbReference>
<evidence type="ECO:0000256" key="1">
    <source>
        <dbReference type="ARBA" id="ARBA00004651"/>
    </source>
</evidence>
<dbReference type="Pfam" id="PF00528">
    <property type="entry name" value="BPD_transp_1"/>
    <property type="match status" value="1"/>
</dbReference>
<evidence type="ECO:0000256" key="2">
    <source>
        <dbReference type="ARBA" id="ARBA00022448"/>
    </source>
</evidence>
<feature type="transmembrane region" description="Helical" evidence="7">
    <location>
        <begin position="155"/>
        <end position="174"/>
    </location>
</feature>
<dbReference type="PANTHER" id="PTHR30151:SF25">
    <property type="entry name" value="TAURINE TRANSPORT SYSTEM PERMEASE PROTEIN TAUC"/>
    <property type="match status" value="1"/>
</dbReference>
<gene>
    <name evidence="9" type="primary">cmpB_2</name>
    <name evidence="9" type="ORF">EKPJFOCH_3374</name>
</gene>
<reference evidence="9" key="1">
    <citation type="journal article" date="2021" name="Front. Microbiol.">
        <title>Comprehensive Comparative Genomics and Phenotyping of Methylobacterium Species.</title>
        <authorList>
            <person name="Alessa O."/>
            <person name="Ogura Y."/>
            <person name="Fujitani Y."/>
            <person name="Takami H."/>
            <person name="Hayashi T."/>
            <person name="Sahin N."/>
            <person name="Tani A."/>
        </authorList>
    </citation>
    <scope>NUCLEOTIDE SEQUENCE</scope>
    <source>
        <strain evidence="9">DSM 23674</strain>
    </source>
</reference>
<comment type="similarity">
    <text evidence="7">Belongs to the binding-protein-dependent transport system permease family.</text>
</comment>
<keyword evidence="10" id="KW-1185">Reference proteome</keyword>
<keyword evidence="4 7" id="KW-0812">Transmembrane</keyword>
<evidence type="ECO:0000256" key="5">
    <source>
        <dbReference type="ARBA" id="ARBA00022989"/>
    </source>
</evidence>
<feature type="transmembrane region" description="Helical" evidence="7">
    <location>
        <begin position="99"/>
        <end position="120"/>
    </location>
</feature>
<keyword evidence="2 7" id="KW-0813">Transport</keyword>
<dbReference type="RefSeq" id="WP_373322375.1">
    <property type="nucleotide sequence ID" value="NZ_BPRA01000015.1"/>
</dbReference>
<evidence type="ECO:0000256" key="3">
    <source>
        <dbReference type="ARBA" id="ARBA00022475"/>
    </source>
</evidence>
<name>A0ABQ4TNF9_9HYPH</name>
<evidence type="ECO:0000259" key="8">
    <source>
        <dbReference type="PROSITE" id="PS50928"/>
    </source>
</evidence>
<keyword evidence="6 7" id="KW-0472">Membrane</keyword>
<dbReference type="Gene3D" id="1.10.3720.10">
    <property type="entry name" value="MetI-like"/>
    <property type="match status" value="1"/>
</dbReference>
<organism evidence="9 10">
    <name type="scientific">Methylobacterium thuringiense</name>
    <dbReference type="NCBI Taxonomy" id="1003091"/>
    <lineage>
        <taxon>Bacteria</taxon>
        <taxon>Pseudomonadati</taxon>
        <taxon>Pseudomonadota</taxon>
        <taxon>Alphaproteobacteria</taxon>
        <taxon>Hyphomicrobiales</taxon>
        <taxon>Methylobacteriaceae</taxon>
        <taxon>Methylobacterium</taxon>
    </lineage>
</organism>
<evidence type="ECO:0000256" key="4">
    <source>
        <dbReference type="ARBA" id="ARBA00022692"/>
    </source>
</evidence>
<keyword evidence="5 7" id="KW-1133">Transmembrane helix</keyword>
<dbReference type="Proteomes" id="UP001055101">
    <property type="component" value="Unassembled WGS sequence"/>
</dbReference>
<evidence type="ECO:0000256" key="6">
    <source>
        <dbReference type="ARBA" id="ARBA00023136"/>
    </source>
</evidence>
<feature type="transmembrane region" description="Helical" evidence="7">
    <location>
        <begin position="186"/>
        <end position="207"/>
    </location>
</feature>
<accession>A0ABQ4TNF9</accession>
<sequence length="284" mass="29575">MSGGVIPVGIADPAVEAAPPERQADRAGALGPWLDRIAPLIGLGGLLALWFVAGLVLESIPAYSAFVGFAPGPALASFADLLSTGEAWRAAAPSLARILQGLGLAFVLGAPLGLLMGSSLRLERILQPPFQLLRMISPLAWMPVAILVFPSWDGAIVFLIAAAAIWPILFSTAAGVKRVDPVWLTLARNLGAGGLVTLRTIVVPAVTQDILTGLRLALGVAWIVLVPAEYLGVTSGLGYAINDARDTLSYDRLAALVLLIGLIGYALDSLLGRLAARARWVPAT</sequence>
<keyword evidence="3" id="KW-1003">Cell membrane</keyword>
<dbReference type="InterPro" id="IPR000515">
    <property type="entry name" value="MetI-like"/>
</dbReference>
<evidence type="ECO:0000256" key="7">
    <source>
        <dbReference type="RuleBase" id="RU363032"/>
    </source>
</evidence>
<comment type="caution">
    <text evidence="9">The sequence shown here is derived from an EMBL/GenBank/DDBJ whole genome shotgun (WGS) entry which is preliminary data.</text>
</comment>
<feature type="transmembrane region" description="Helical" evidence="7">
    <location>
        <begin position="37"/>
        <end position="57"/>
    </location>
</feature>
<reference evidence="9" key="2">
    <citation type="submission" date="2021-08" db="EMBL/GenBank/DDBJ databases">
        <authorList>
            <person name="Tani A."/>
            <person name="Ola A."/>
            <person name="Ogura Y."/>
            <person name="Katsura K."/>
            <person name="Hayashi T."/>
        </authorList>
    </citation>
    <scope>NUCLEOTIDE SEQUENCE</scope>
    <source>
        <strain evidence="9">DSM 23674</strain>
    </source>
</reference>
<dbReference type="CDD" id="cd06261">
    <property type="entry name" value="TM_PBP2"/>
    <property type="match status" value="1"/>
</dbReference>
<dbReference type="InterPro" id="IPR035906">
    <property type="entry name" value="MetI-like_sf"/>
</dbReference>
<dbReference type="SUPFAM" id="SSF161098">
    <property type="entry name" value="MetI-like"/>
    <property type="match status" value="1"/>
</dbReference>
<feature type="transmembrane region" description="Helical" evidence="7">
    <location>
        <begin position="219"/>
        <end position="241"/>
    </location>
</feature>
<feature type="transmembrane region" description="Helical" evidence="7">
    <location>
        <begin position="253"/>
        <end position="276"/>
    </location>
</feature>
<dbReference type="EMBL" id="BPRA01000015">
    <property type="protein sequence ID" value="GJE56864.1"/>
    <property type="molecule type" value="Genomic_DNA"/>
</dbReference>
<feature type="domain" description="ABC transmembrane type-1" evidence="8">
    <location>
        <begin position="91"/>
        <end position="271"/>
    </location>
</feature>
<evidence type="ECO:0000313" key="9">
    <source>
        <dbReference type="EMBL" id="GJE56864.1"/>
    </source>
</evidence>
<feature type="transmembrane region" description="Helical" evidence="7">
    <location>
        <begin position="132"/>
        <end position="149"/>
    </location>
</feature>
<protein>
    <submittedName>
        <fullName evidence="9">Bicarbonate transport system permease protein CmpB</fullName>
    </submittedName>
</protein>
<comment type="subcellular location">
    <subcellularLocation>
        <location evidence="1 7">Cell membrane</location>
        <topology evidence="1 7">Multi-pass membrane protein</topology>
    </subcellularLocation>
</comment>
<dbReference type="PANTHER" id="PTHR30151">
    <property type="entry name" value="ALKANE SULFONATE ABC TRANSPORTER-RELATED, MEMBRANE SUBUNIT"/>
    <property type="match status" value="1"/>
</dbReference>
<evidence type="ECO:0000313" key="10">
    <source>
        <dbReference type="Proteomes" id="UP001055101"/>
    </source>
</evidence>